<evidence type="ECO:0000313" key="1">
    <source>
        <dbReference type="EMBL" id="PVX58499.1"/>
    </source>
</evidence>
<accession>A0A2U0ULH7</accession>
<reference evidence="1 2" key="1">
    <citation type="submission" date="2018-05" db="EMBL/GenBank/DDBJ databases">
        <title>Genomic Encyclopedia of Type Strains, Phase IV (KMG-IV): sequencing the most valuable type-strain genomes for metagenomic binning, comparative biology and taxonomic classification.</title>
        <authorList>
            <person name="Goeker M."/>
        </authorList>
    </citation>
    <scope>NUCLEOTIDE SEQUENCE [LARGE SCALE GENOMIC DNA]</scope>
    <source>
        <strain evidence="1 2">DSM 100333</strain>
    </source>
</reference>
<keyword evidence="2" id="KW-1185">Reference proteome</keyword>
<dbReference type="Proteomes" id="UP000245870">
    <property type="component" value="Unassembled WGS sequence"/>
</dbReference>
<proteinExistence type="predicted"/>
<name>A0A2U0ULH7_9BACT</name>
<organism evidence="1 2">
    <name type="scientific">Hallella colorans</name>
    <dbReference type="NCBI Taxonomy" id="1703337"/>
    <lineage>
        <taxon>Bacteria</taxon>
        <taxon>Pseudomonadati</taxon>
        <taxon>Bacteroidota</taxon>
        <taxon>Bacteroidia</taxon>
        <taxon>Bacteroidales</taxon>
        <taxon>Prevotellaceae</taxon>
        <taxon>Hallella</taxon>
    </lineage>
</organism>
<evidence type="ECO:0000313" key="2">
    <source>
        <dbReference type="Proteomes" id="UP000245870"/>
    </source>
</evidence>
<comment type="caution">
    <text evidence="1">The sequence shown here is derived from an EMBL/GenBank/DDBJ whole genome shotgun (WGS) entry which is preliminary data.</text>
</comment>
<sequence>MLAFGFSTYKKESLKDKRPLFSFSLIITKGHQRIFLVVVFLENNLPHAMLAGAKVEGLRRKTLYFNMFSSSYKR</sequence>
<gene>
    <name evidence="1" type="ORF">C7379_10217</name>
</gene>
<protein>
    <submittedName>
        <fullName evidence="1">Uncharacterized protein</fullName>
    </submittedName>
</protein>
<dbReference type="AlphaFoldDB" id="A0A2U0ULH7"/>
<dbReference type="EMBL" id="QENY01000002">
    <property type="protein sequence ID" value="PVX58499.1"/>
    <property type="molecule type" value="Genomic_DNA"/>
</dbReference>